<sequence>MDKEIQLKCPTFVSETNTIGCMAHIIHLAASDGLKALAHANEPTQTGVQQPPEQLDLSNIINEADGLNLNYDSIISQIAHLGSYLSQSLQCQENFITMASQKYEVAPMTPTIMAMTGKLSKYLQILLWKTPVICATILDPCFKHQGKSCINCWQLTSRHANVKHDKSQAHVKHTPHSGLTPNPVTSTNIGSPVPSTEIPHHLILLQPSKSW</sequence>
<gene>
    <name evidence="1" type="ORF">O181_035041</name>
</gene>
<dbReference type="AlphaFoldDB" id="A0A9Q3H8L1"/>
<dbReference type="EMBL" id="AVOT02013036">
    <property type="protein sequence ID" value="MBW0495326.1"/>
    <property type="molecule type" value="Genomic_DNA"/>
</dbReference>
<organism evidence="1 2">
    <name type="scientific">Austropuccinia psidii MF-1</name>
    <dbReference type="NCBI Taxonomy" id="1389203"/>
    <lineage>
        <taxon>Eukaryota</taxon>
        <taxon>Fungi</taxon>
        <taxon>Dikarya</taxon>
        <taxon>Basidiomycota</taxon>
        <taxon>Pucciniomycotina</taxon>
        <taxon>Pucciniomycetes</taxon>
        <taxon>Pucciniales</taxon>
        <taxon>Sphaerophragmiaceae</taxon>
        <taxon>Austropuccinia</taxon>
    </lineage>
</organism>
<name>A0A9Q3H8L1_9BASI</name>
<reference evidence="1" key="1">
    <citation type="submission" date="2021-03" db="EMBL/GenBank/DDBJ databases">
        <title>Draft genome sequence of rust myrtle Austropuccinia psidii MF-1, a brazilian biotype.</title>
        <authorList>
            <person name="Quecine M.C."/>
            <person name="Pachon D.M.R."/>
            <person name="Bonatelli M.L."/>
            <person name="Correr F.H."/>
            <person name="Franceschini L.M."/>
            <person name="Leite T.F."/>
            <person name="Margarido G.R.A."/>
            <person name="Almeida C.A."/>
            <person name="Ferrarezi J.A."/>
            <person name="Labate C.A."/>
        </authorList>
    </citation>
    <scope>NUCLEOTIDE SEQUENCE</scope>
    <source>
        <strain evidence="1">MF-1</strain>
    </source>
</reference>
<dbReference type="Proteomes" id="UP000765509">
    <property type="component" value="Unassembled WGS sequence"/>
</dbReference>
<protein>
    <submittedName>
        <fullName evidence="1">Uncharacterized protein</fullName>
    </submittedName>
</protein>
<accession>A0A9Q3H8L1</accession>
<evidence type="ECO:0000313" key="1">
    <source>
        <dbReference type="EMBL" id="MBW0495326.1"/>
    </source>
</evidence>
<evidence type="ECO:0000313" key="2">
    <source>
        <dbReference type="Proteomes" id="UP000765509"/>
    </source>
</evidence>
<dbReference type="OrthoDB" id="2790258at2759"/>
<keyword evidence="2" id="KW-1185">Reference proteome</keyword>
<proteinExistence type="predicted"/>
<comment type="caution">
    <text evidence="1">The sequence shown here is derived from an EMBL/GenBank/DDBJ whole genome shotgun (WGS) entry which is preliminary data.</text>
</comment>